<organism evidence="4 5">
    <name type="scientific">Candidatus Thiothrix phosphatis</name>
    <dbReference type="NCBI Taxonomy" id="3112415"/>
    <lineage>
        <taxon>Bacteria</taxon>
        <taxon>Pseudomonadati</taxon>
        <taxon>Pseudomonadota</taxon>
        <taxon>Gammaproteobacteria</taxon>
        <taxon>Thiotrichales</taxon>
        <taxon>Thiotrichaceae</taxon>
        <taxon>Thiothrix</taxon>
    </lineage>
</organism>
<dbReference type="InterPro" id="IPR051315">
    <property type="entry name" value="Bact_Chemotaxis_CheA"/>
</dbReference>
<feature type="modified residue" description="Phosphohistidine" evidence="2">
    <location>
        <position position="49"/>
    </location>
</feature>
<feature type="non-terminal residue" evidence="4">
    <location>
        <position position="238"/>
    </location>
</feature>
<evidence type="ECO:0000256" key="1">
    <source>
        <dbReference type="ARBA" id="ARBA00023012"/>
    </source>
</evidence>
<dbReference type="Pfam" id="PF01627">
    <property type="entry name" value="Hpt"/>
    <property type="match status" value="1"/>
</dbReference>
<dbReference type="SMART" id="SM00073">
    <property type="entry name" value="HPT"/>
    <property type="match status" value="1"/>
</dbReference>
<dbReference type="CDD" id="cd00088">
    <property type="entry name" value="HPT"/>
    <property type="match status" value="1"/>
</dbReference>
<sequence>MRDTLGDEIFEIFCEEVTDISQNLEILYPQWDSKRENRNLLTEIRRAFHTLKGSGRMAGAFALGDFGWVHEDLLNQLLVGGLPANDRVSGQIGKAVAELQERLQFFLQAQQKDGRVERLIAEAEAVIASAGKMDTGVAEPEPDVLDFSMVPPPSDYLAQSEGLALASPEIAASHPVMEENIAFPLLDMPDSSALPTVDEVNASLSPIPNIVEAEQVPEEEEAFDFQSLPASDIAVGQA</sequence>
<keyword evidence="5" id="KW-1185">Reference proteome</keyword>
<keyword evidence="2" id="KW-0597">Phosphoprotein</keyword>
<evidence type="ECO:0000259" key="3">
    <source>
        <dbReference type="PROSITE" id="PS50894"/>
    </source>
</evidence>
<dbReference type="PANTHER" id="PTHR43395">
    <property type="entry name" value="SENSOR HISTIDINE KINASE CHEA"/>
    <property type="match status" value="1"/>
</dbReference>
<evidence type="ECO:0000313" key="5">
    <source>
        <dbReference type="Proteomes" id="UP001308005"/>
    </source>
</evidence>
<dbReference type="PANTHER" id="PTHR43395:SF8">
    <property type="entry name" value="HISTIDINE KINASE"/>
    <property type="match status" value="1"/>
</dbReference>
<proteinExistence type="predicted"/>
<evidence type="ECO:0000256" key="2">
    <source>
        <dbReference type="PROSITE-ProRule" id="PRU00110"/>
    </source>
</evidence>
<dbReference type="SUPFAM" id="SSF47226">
    <property type="entry name" value="Histidine-containing phosphotransfer domain, HPT domain"/>
    <property type="match status" value="1"/>
</dbReference>
<feature type="domain" description="HPt" evidence="3">
    <location>
        <begin position="2"/>
        <end position="110"/>
    </location>
</feature>
<comment type="caution">
    <text evidence="4">The sequence shown here is derived from an EMBL/GenBank/DDBJ whole genome shotgun (WGS) entry which is preliminary data.</text>
</comment>
<dbReference type="InterPro" id="IPR008207">
    <property type="entry name" value="Sig_transdc_His_kin_Hpt_dom"/>
</dbReference>
<dbReference type="Proteomes" id="UP001308005">
    <property type="component" value="Unassembled WGS sequence"/>
</dbReference>
<dbReference type="EMBL" id="JAYMYJ010000120">
    <property type="protein sequence ID" value="MEB4592048.1"/>
    <property type="molecule type" value="Genomic_DNA"/>
</dbReference>
<name>A0ABU6CYY8_9GAMM</name>
<dbReference type="PROSITE" id="PS50894">
    <property type="entry name" value="HPT"/>
    <property type="match status" value="1"/>
</dbReference>
<accession>A0ABU6CYY8</accession>
<dbReference type="InterPro" id="IPR036641">
    <property type="entry name" value="HPT_dom_sf"/>
</dbReference>
<gene>
    <name evidence="4" type="ORF">VSS37_13725</name>
</gene>
<dbReference type="RefSeq" id="WP_324696112.1">
    <property type="nucleotide sequence ID" value="NZ_JAYMYJ010000120.1"/>
</dbReference>
<reference evidence="5" key="1">
    <citation type="submission" date="2023-07" db="EMBL/GenBank/DDBJ databases">
        <title>The carbon used by Thiothrix.</title>
        <authorList>
            <person name="Chen L."/>
        </authorList>
    </citation>
    <scope>NUCLEOTIDE SEQUENCE [LARGE SCALE GENOMIC DNA]</scope>
</reference>
<evidence type="ECO:0000313" key="4">
    <source>
        <dbReference type="EMBL" id="MEB4592048.1"/>
    </source>
</evidence>
<keyword evidence="1" id="KW-0902">Two-component regulatory system</keyword>
<dbReference type="Gene3D" id="1.20.120.160">
    <property type="entry name" value="HPT domain"/>
    <property type="match status" value="1"/>
</dbReference>
<protein>
    <submittedName>
        <fullName evidence="4">Hpt domain-containing protein</fullName>
    </submittedName>
</protein>